<dbReference type="AlphaFoldDB" id="A0A1I7JEU5"/>
<sequence>MAEINTTQLRDALAWLTNDQPKAEDPGTNPFIWFWEAIQGDFNEERSTGQIVMDAAISMIPLVDQVCDVRDLIANCNKLRQDVKDTWAWVALALTLIGLFPTLGSLVKGVLKIFFAFVRRMGGDATIKAVDMAMTWVITFLRRRDVQKYLKQLRVDEVFKWLAIQIKDLRGKVNIGALLKAFDRGITLLQQLTDKVSLIPSAGAKARACLEQVRKIREVADDYLAKALRPVQDILDTIIMRLERESIAKQHGIVNVNNIHYRGGLPESAAVTLMRNAEPLPEWLSKGSNGKFPPAQYAKLKSSVDDAVKDGWPPLQKHNVESFHDLAAVEIKGPARLYRVLSPNSRAMSDCWVSEAVYREIQSAPNPRAAWRKHLAVWPDWNVNGQFVIYDVKPGETLKVWRGKASSQVKESLENIHLEGGWEQIVFNVARNDTRNDVMRYYELGGSRKDRLQRPLSQEAFYKLPKEKQSSYVGIRESINHPSISGPFDTGWGYSDFGGAGMPDRIGLPTLPGQATTLSGQP</sequence>
<protein>
    <submittedName>
        <fullName evidence="2">Uncharacterized protein</fullName>
    </submittedName>
</protein>
<dbReference type="RefSeq" id="WP_177307182.1">
    <property type="nucleotide sequence ID" value="NZ_FPBO01000011.1"/>
</dbReference>
<name>A0A1I7JEU5_9BURK</name>
<keyword evidence="1" id="KW-0472">Membrane</keyword>
<accession>A0A1I7JEU5</accession>
<evidence type="ECO:0000313" key="2">
    <source>
        <dbReference type="EMBL" id="SFU83667.1"/>
    </source>
</evidence>
<dbReference type="EMBL" id="FPBO01000011">
    <property type="protein sequence ID" value="SFU83667.1"/>
    <property type="molecule type" value="Genomic_DNA"/>
</dbReference>
<proteinExistence type="predicted"/>
<dbReference type="Proteomes" id="UP000199391">
    <property type="component" value="Unassembled WGS sequence"/>
</dbReference>
<keyword evidence="3" id="KW-1185">Reference proteome</keyword>
<gene>
    <name evidence="2" type="ORF">SAMN05216552_101167</name>
</gene>
<organism evidence="2 3">
    <name type="scientific">Pseudoduganella namucuonensis</name>
    <dbReference type="NCBI Taxonomy" id="1035707"/>
    <lineage>
        <taxon>Bacteria</taxon>
        <taxon>Pseudomonadati</taxon>
        <taxon>Pseudomonadota</taxon>
        <taxon>Betaproteobacteria</taxon>
        <taxon>Burkholderiales</taxon>
        <taxon>Oxalobacteraceae</taxon>
        <taxon>Telluria group</taxon>
        <taxon>Pseudoduganella</taxon>
    </lineage>
</organism>
<evidence type="ECO:0000313" key="3">
    <source>
        <dbReference type="Proteomes" id="UP000199391"/>
    </source>
</evidence>
<dbReference type="CDD" id="cd20746">
    <property type="entry name" value="FIX_Ntox15_NUC_DUF4112_RhsA-like"/>
    <property type="match status" value="1"/>
</dbReference>
<keyword evidence="1" id="KW-1133">Transmembrane helix</keyword>
<keyword evidence="1" id="KW-0812">Transmembrane</keyword>
<evidence type="ECO:0000256" key="1">
    <source>
        <dbReference type="SAM" id="Phobius"/>
    </source>
</evidence>
<dbReference type="STRING" id="1035707.SAMN05216552_101167"/>
<dbReference type="InterPro" id="IPR049802">
    <property type="entry name" value="RhsC-like_FIX"/>
</dbReference>
<feature type="transmembrane region" description="Helical" evidence="1">
    <location>
        <begin position="87"/>
        <end position="111"/>
    </location>
</feature>
<reference evidence="3" key="1">
    <citation type="submission" date="2016-10" db="EMBL/GenBank/DDBJ databases">
        <authorList>
            <person name="Varghese N."/>
            <person name="Submissions S."/>
        </authorList>
    </citation>
    <scope>NUCLEOTIDE SEQUENCE [LARGE SCALE GENOMIC DNA]</scope>
    <source>
        <strain evidence="3">CGMCC 1.11014</strain>
    </source>
</reference>